<keyword evidence="1" id="KW-1133">Transmembrane helix</keyword>
<keyword evidence="1" id="KW-0812">Transmembrane</keyword>
<dbReference type="EMBL" id="CP001978">
    <property type="protein sequence ID" value="ADP95943.1"/>
    <property type="molecule type" value="Genomic_DNA"/>
</dbReference>
<organism evidence="2 3">
    <name type="scientific">Marinobacter adhaerens (strain DSM 23420 / HP15)</name>
    <dbReference type="NCBI Taxonomy" id="225937"/>
    <lineage>
        <taxon>Bacteria</taxon>
        <taxon>Pseudomonadati</taxon>
        <taxon>Pseudomonadota</taxon>
        <taxon>Gammaproteobacteria</taxon>
        <taxon>Pseudomonadales</taxon>
        <taxon>Marinobacteraceae</taxon>
        <taxon>Marinobacter</taxon>
    </lineage>
</organism>
<dbReference type="Proteomes" id="UP000007077">
    <property type="component" value="Chromosome"/>
</dbReference>
<name>E4PK12_MARAH</name>
<accession>E4PK12</accession>
<gene>
    <name evidence="2" type="ordered locus">HP15_179</name>
</gene>
<dbReference type="AlphaFoldDB" id="E4PK12"/>
<sequence length="35" mass="3833">MAITSIHNQCPAHMVFPNMSLFIMVVLSLSNSGIQ</sequence>
<reference evidence="3" key="2">
    <citation type="submission" date="2010-02" db="EMBL/GenBank/DDBJ databases">
        <title>Complete genome sequence of Marinobacter adhaerens type strain (HP15).</title>
        <authorList>
            <person name="Gaerdes A.A.M."/>
            <person name="Kaeppel E."/>
            <person name="Shezad A."/>
            <person name="Seebah S."/>
            <person name="Teeling H."/>
            <person name="Yarza P."/>
            <person name="Gloeckner F.O."/>
            <person name="Ullrich M.S."/>
        </authorList>
    </citation>
    <scope>NUCLEOTIDE SEQUENCE [LARGE SCALE GENOMIC DNA]</scope>
    <source>
        <strain evidence="3">DSM 23420 / HP15</strain>
    </source>
</reference>
<reference evidence="2 3" key="1">
    <citation type="journal article" date="2010" name="Stand. Genomic Sci.">
        <title>Complete genome sequence of Marinobacter adhaerens type strain (HP15), a diatom-interacting marine microorganism.</title>
        <authorList>
            <person name="Gardes A."/>
            <person name="Kaeppel E."/>
            <person name="Shehzad A."/>
            <person name="Seebah S."/>
            <person name="Teeling H."/>
            <person name="Yarza P."/>
            <person name="Glockner F.O."/>
            <person name="Grossart H.P."/>
            <person name="Ullrich M.S."/>
        </authorList>
    </citation>
    <scope>NUCLEOTIDE SEQUENCE [LARGE SCALE GENOMIC DNA]</scope>
    <source>
        <strain evidence="3">DSM 23420 / HP15</strain>
    </source>
</reference>
<evidence type="ECO:0000256" key="1">
    <source>
        <dbReference type="SAM" id="Phobius"/>
    </source>
</evidence>
<protein>
    <submittedName>
        <fullName evidence="2">Uncharacterized protein</fullName>
    </submittedName>
</protein>
<evidence type="ECO:0000313" key="3">
    <source>
        <dbReference type="Proteomes" id="UP000007077"/>
    </source>
</evidence>
<evidence type="ECO:0000313" key="2">
    <source>
        <dbReference type="EMBL" id="ADP95943.1"/>
    </source>
</evidence>
<dbReference type="KEGG" id="mad:HP15_179"/>
<dbReference type="HOGENOM" id="CLU_3365770_0_0_6"/>
<feature type="transmembrane region" description="Helical" evidence="1">
    <location>
        <begin position="15"/>
        <end position="34"/>
    </location>
</feature>
<keyword evidence="1" id="KW-0472">Membrane</keyword>
<proteinExistence type="predicted"/>